<protein>
    <submittedName>
        <fullName evidence="1">Uncharacterized protein</fullName>
    </submittedName>
</protein>
<dbReference type="Proteomes" id="UP000242913">
    <property type="component" value="Unassembled WGS sequence"/>
</dbReference>
<evidence type="ECO:0000313" key="1">
    <source>
        <dbReference type="EMBL" id="OZC07213.1"/>
    </source>
</evidence>
<name>A0A238BPK3_9BILA</name>
<gene>
    <name evidence="1" type="ORF">X798_05791</name>
</gene>
<feature type="non-terminal residue" evidence="1">
    <location>
        <position position="1"/>
    </location>
</feature>
<accession>A0A238BPK3</accession>
<evidence type="ECO:0000313" key="2">
    <source>
        <dbReference type="Proteomes" id="UP000242913"/>
    </source>
</evidence>
<reference evidence="1 2" key="1">
    <citation type="submission" date="2015-12" db="EMBL/GenBank/DDBJ databases">
        <title>Draft genome of the nematode, Onchocerca flexuosa.</title>
        <authorList>
            <person name="Mitreva M."/>
        </authorList>
    </citation>
    <scope>NUCLEOTIDE SEQUENCE [LARGE SCALE GENOMIC DNA]</scope>
    <source>
        <strain evidence="1">Red Deer</strain>
    </source>
</reference>
<sequence>PELGFCIYGINYEFHDDVFTFDEKLYFNSEKLNNFDEDITINEFEEAAKPLCDKIASDSDGLKNVTYYYGAWVRTKANSYKDMFLGCCKSCQVLSKIEWLITLKGQLTARTKFGLIRHNTSLYRGKMKSYFDTFYFLLQRNLVNIPTCESLTYDLIPVSLGNAVGFAGATDRLDLETLFLRSTAPARRKISYVGRYTSVIANTFKKNRCMNSLSSETKTECLVYVSSTKKYGYECCCYGSKIPQCQERIRDAIIIGRSVGVFRGWKIACIIDEDSIGDGSEVNFSTEGIEFKGDVHNLLFSMEREFCELHLKFNDSKQTNVSFNSDNRMKKHALSYQQAAKATEEIKISDTNKLSQMIDMIKRAEAKSIPNLCEYNNEYQYLMHDYFYLAEPNSTHSCLLHFLSKNALRDMNPHLPRKDSVIFFLPGSAIQPIDFSYALLKPNQCDFLDVDVSWKFLKYDYLRTRYCYNSTALLQYFDTRFMPMRLFACRCVTKPGEIPCDSLLKQSIAEKAKASVRKFLLSIS</sequence>
<proteinExistence type="predicted"/>
<organism evidence="1 2">
    <name type="scientific">Onchocerca flexuosa</name>
    <dbReference type="NCBI Taxonomy" id="387005"/>
    <lineage>
        <taxon>Eukaryota</taxon>
        <taxon>Metazoa</taxon>
        <taxon>Ecdysozoa</taxon>
        <taxon>Nematoda</taxon>
        <taxon>Chromadorea</taxon>
        <taxon>Rhabditida</taxon>
        <taxon>Spirurina</taxon>
        <taxon>Spiruromorpha</taxon>
        <taxon>Filarioidea</taxon>
        <taxon>Onchocercidae</taxon>
        <taxon>Onchocerca</taxon>
    </lineage>
</organism>
<dbReference type="EMBL" id="KZ270039">
    <property type="protein sequence ID" value="OZC07213.1"/>
    <property type="molecule type" value="Genomic_DNA"/>
</dbReference>
<dbReference type="OrthoDB" id="5814189at2759"/>
<keyword evidence="2" id="KW-1185">Reference proteome</keyword>
<dbReference type="AlphaFoldDB" id="A0A238BPK3"/>